<gene>
    <name evidence="3" type="primary">Dana\GF13012</name>
    <name evidence="3" type="synonym">dana_GLEANR_13027</name>
    <name evidence="3" type="ORF">GF13012</name>
</gene>
<dbReference type="InParanoid" id="B3MED1"/>
<feature type="compositionally biased region" description="Gly residues" evidence="1">
    <location>
        <begin position="58"/>
        <end position="74"/>
    </location>
</feature>
<accession>B3MED1</accession>
<keyword evidence="4" id="KW-1185">Reference proteome</keyword>
<name>B3MED1_DROAN</name>
<dbReference type="AlphaFoldDB" id="B3MED1"/>
<evidence type="ECO:0000313" key="3">
    <source>
        <dbReference type="EMBL" id="EDV36537.1"/>
    </source>
</evidence>
<dbReference type="EMBL" id="CH902619">
    <property type="protein sequence ID" value="EDV36537.1"/>
    <property type="molecule type" value="Genomic_DNA"/>
</dbReference>
<evidence type="ECO:0008006" key="5">
    <source>
        <dbReference type="Google" id="ProtNLM"/>
    </source>
</evidence>
<evidence type="ECO:0000256" key="1">
    <source>
        <dbReference type="SAM" id="MobiDB-lite"/>
    </source>
</evidence>
<reference evidence="3 4" key="1">
    <citation type="journal article" date="2007" name="Nature">
        <title>Evolution of genes and genomes on the Drosophila phylogeny.</title>
        <authorList>
            <consortium name="Drosophila 12 Genomes Consortium"/>
            <person name="Clark A.G."/>
            <person name="Eisen M.B."/>
            <person name="Smith D.R."/>
            <person name="Bergman C.M."/>
            <person name="Oliver B."/>
            <person name="Markow T.A."/>
            <person name="Kaufman T.C."/>
            <person name="Kellis M."/>
            <person name="Gelbart W."/>
            <person name="Iyer V.N."/>
            <person name="Pollard D.A."/>
            <person name="Sackton T.B."/>
            <person name="Larracuente A.M."/>
            <person name="Singh N.D."/>
            <person name="Abad J.P."/>
            <person name="Abt D.N."/>
            <person name="Adryan B."/>
            <person name="Aguade M."/>
            <person name="Akashi H."/>
            <person name="Anderson W.W."/>
            <person name="Aquadro C.F."/>
            <person name="Ardell D.H."/>
            <person name="Arguello R."/>
            <person name="Artieri C.G."/>
            <person name="Barbash D.A."/>
            <person name="Barker D."/>
            <person name="Barsanti P."/>
            <person name="Batterham P."/>
            <person name="Batzoglou S."/>
            <person name="Begun D."/>
            <person name="Bhutkar A."/>
            <person name="Blanco E."/>
            <person name="Bosak S.A."/>
            <person name="Bradley R.K."/>
            <person name="Brand A.D."/>
            <person name="Brent M.R."/>
            <person name="Brooks A.N."/>
            <person name="Brown R.H."/>
            <person name="Butlin R.K."/>
            <person name="Caggese C."/>
            <person name="Calvi B.R."/>
            <person name="Bernardo de Carvalho A."/>
            <person name="Caspi A."/>
            <person name="Castrezana S."/>
            <person name="Celniker S.E."/>
            <person name="Chang J.L."/>
            <person name="Chapple C."/>
            <person name="Chatterji S."/>
            <person name="Chinwalla A."/>
            <person name="Civetta A."/>
            <person name="Clifton S.W."/>
            <person name="Comeron J.M."/>
            <person name="Costello J.C."/>
            <person name="Coyne J.A."/>
            <person name="Daub J."/>
            <person name="David R.G."/>
            <person name="Delcher A.L."/>
            <person name="Delehaunty K."/>
            <person name="Do C.B."/>
            <person name="Ebling H."/>
            <person name="Edwards K."/>
            <person name="Eickbush T."/>
            <person name="Evans J.D."/>
            <person name="Filipski A."/>
            <person name="Findeiss S."/>
            <person name="Freyhult E."/>
            <person name="Fulton L."/>
            <person name="Fulton R."/>
            <person name="Garcia A.C."/>
            <person name="Gardiner A."/>
            <person name="Garfield D.A."/>
            <person name="Garvin B.E."/>
            <person name="Gibson G."/>
            <person name="Gilbert D."/>
            <person name="Gnerre S."/>
            <person name="Godfrey J."/>
            <person name="Good R."/>
            <person name="Gotea V."/>
            <person name="Gravely B."/>
            <person name="Greenberg A.J."/>
            <person name="Griffiths-Jones S."/>
            <person name="Gross S."/>
            <person name="Guigo R."/>
            <person name="Gustafson E.A."/>
            <person name="Haerty W."/>
            <person name="Hahn M.W."/>
            <person name="Halligan D.L."/>
            <person name="Halpern A.L."/>
            <person name="Halter G.M."/>
            <person name="Han M.V."/>
            <person name="Heger A."/>
            <person name="Hillier L."/>
            <person name="Hinrichs A.S."/>
            <person name="Holmes I."/>
            <person name="Hoskins R.A."/>
            <person name="Hubisz M.J."/>
            <person name="Hultmark D."/>
            <person name="Huntley M.A."/>
            <person name="Jaffe D.B."/>
            <person name="Jagadeeshan S."/>
            <person name="Jeck W.R."/>
            <person name="Johnson J."/>
            <person name="Jones C.D."/>
            <person name="Jordan W.C."/>
            <person name="Karpen G.H."/>
            <person name="Kataoka E."/>
            <person name="Keightley P.D."/>
            <person name="Kheradpour P."/>
            <person name="Kirkness E.F."/>
            <person name="Koerich L.B."/>
            <person name="Kristiansen K."/>
            <person name="Kudrna D."/>
            <person name="Kulathinal R.J."/>
            <person name="Kumar S."/>
            <person name="Kwok R."/>
            <person name="Lander E."/>
            <person name="Langley C.H."/>
            <person name="Lapoint R."/>
            <person name="Lazzaro B.P."/>
            <person name="Lee S.J."/>
            <person name="Levesque L."/>
            <person name="Li R."/>
            <person name="Lin C.F."/>
            <person name="Lin M.F."/>
            <person name="Lindblad-Toh K."/>
            <person name="Llopart A."/>
            <person name="Long M."/>
            <person name="Low L."/>
            <person name="Lozovsky E."/>
            <person name="Lu J."/>
            <person name="Luo M."/>
            <person name="Machado C.A."/>
            <person name="Makalowski W."/>
            <person name="Marzo M."/>
            <person name="Matsuda M."/>
            <person name="Matzkin L."/>
            <person name="McAllister B."/>
            <person name="McBride C.S."/>
            <person name="McKernan B."/>
            <person name="McKernan K."/>
            <person name="Mendez-Lago M."/>
            <person name="Minx P."/>
            <person name="Mollenhauer M.U."/>
            <person name="Montooth K."/>
            <person name="Mount S.M."/>
            <person name="Mu X."/>
            <person name="Myers E."/>
            <person name="Negre B."/>
            <person name="Newfeld S."/>
            <person name="Nielsen R."/>
            <person name="Noor M.A."/>
            <person name="O'Grady P."/>
            <person name="Pachter L."/>
            <person name="Papaceit M."/>
            <person name="Parisi M.J."/>
            <person name="Parisi M."/>
            <person name="Parts L."/>
            <person name="Pedersen J.S."/>
            <person name="Pesole G."/>
            <person name="Phillippy A.M."/>
            <person name="Ponting C.P."/>
            <person name="Pop M."/>
            <person name="Porcelli D."/>
            <person name="Powell J.R."/>
            <person name="Prohaska S."/>
            <person name="Pruitt K."/>
            <person name="Puig M."/>
            <person name="Quesneville H."/>
            <person name="Ram K.R."/>
            <person name="Rand D."/>
            <person name="Rasmussen M.D."/>
            <person name="Reed L.K."/>
            <person name="Reenan R."/>
            <person name="Reily A."/>
            <person name="Remington K.A."/>
            <person name="Rieger T.T."/>
            <person name="Ritchie M.G."/>
            <person name="Robin C."/>
            <person name="Rogers Y.H."/>
            <person name="Rohde C."/>
            <person name="Rozas J."/>
            <person name="Rubenfield M.J."/>
            <person name="Ruiz A."/>
            <person name="Russo S."/>
            <person name="Salzberg S.L."/>
            <person name="Sanchez-Gracia A."/>
            <person name="Saranga D.J."/>
            <person name="Sato H."/>
            <person name="Schaeffer S.W."/>
            <person name="Schatz M.C."/>
            <person name="Schlenke T."/>
            <person name="Schwartz R."/>
            <person name="Segarra C."/>
            <person name="Singh R.S."/>
            <person name="Sirot L."/>
            <person name="Sirota M."/>
            <person name="Sisneros N.B."/>
            <person name="Smith C.D."/>
            <person name="Smith T.F."/>
            <person name="Spieth J."/>
            <person name="Stage D.E."/>
            <person name="Stark A."/>
            <person name="Stephan W."/>
            <person name="Strausberg R.L."/>
            <person name="Strempel S."/>
            <person name="Sturgill D."/>
            <person name="Sutton G."/>
            <person name="Sutton G.G."/>
            <person name="Tao W."/>
            <person name="Teichmann S."/>
            <person name="Tobari Y.N."/>
            <person name="Tomimura Y."/>
            <person name="Tsolas J.M."/>
            <person name="Valente V.L."/>
            <person name="Venter E."/>
            <person name="Venter J.C."/>
            <person name="Vicario S."/>
            <person name="Vieira F.G."/>
            <person name="Vilella A.J."/>
            <person name="Villasante A."/>
            <person name="Walenz B."/>
            <person name="Wang J."/>
            <person name="Wasserman M."/>
            <person name="Watts T."/>
            <person name="Wilson D."/>
            <person name="Wilson R.K."/>
            <person name="Wing R.A."/>
            <person name="Wolfner M.F."/>
            <person name="Wong A."/>
            <person name="Wong G.K."/>
            <person name="Wu C.I."/>
            <person name="Wu G."/>
            <person name="Yamamoto D."/>
            <person name="Yang H.P."/>
            <person name="Yang S.P."/>
            <person name="Yorke J.A."/>
            <person name="Yoshida K."/>
            <person name="Zdobnov E."/>
            <person name="Zhang P."/>
            <person name="Zhang Y."/>
            <person name="Zimin A.V."/>
            <person name="Baldwin J."/>
            <person name="Abdouelleil A."/>
            <person name="Abdulkadir J."/>
            <person name="Abebe A."/>
            <person name="Abera B."/>
            <person name="Abreu J."/>
            <person name="Acer S.C."/>
            <person name="Aftuck L."/>
            <person name="Alexander A."/>
            <person name="An P."/>
            <person name="Anderson E."/>
            <person name="Anderson S."/>
            <person name="Arachi H."/>
            <person name="Azer M."/>
            <person name="Bachantsang P."/>
            <person name="Barry A."/>
            <person name="Bayul T."/>
            <person name="Berlin A."/>
            <person name="Bessette D."/>
            <person name="Bloom T."/>
            <person name="Blye J."/>
            <person name="Boguslavskiy L."/>
            <person name="Bonnet C."/>
            <person name="Boukhgalter B."/>
            <person name="Bourzgui I."/>
            <person name="Brown A."/>
            <person name="Cahill P."/>
            <person name="Channer S."/>
            <person name="Cheshatsang Y."/>
            <person name="Chuda L."/>
            <person name="Citroen M."/>
            <person name="Collymore A."/>
            <person name="Cooke P."/>
            <person name="Costello M."/>
            <person name="D'Aco K."/>
            <person name="Daza R."/>
            <person name="De Haan G."/>
            <person name="DeGray S."/>
            <person name="DeMaso C."/>
            <person name="Dhargay N."/>
            <person name="Dooley K."/>
            <person name="Dooley E."/>
            <person name="Doricent M."/>
            <person name="Dorje P."/>
            <person name="Dorjee K."/>
            <person name="Dupes A."/>
            <person name="Elong R."/>
            <person name="Falk J."/>
            <person name="Farina A."/>
            <person name="Faro S."/>
            <person name="Ferguson D."/>
            <person name="Fisher S."/>
            <person name="Foley C.D."/>
            <person name="Franke A."/>
            <person name="Friedrich D."/>
            <person name="Gadbois L."/>
            <person name="Gearin G."/>
            <person name="Gearin C.R."/>
            <person name="Giannoukos G."/>
            <person name="Goode T."/>
            <person name="Graham J."/>
            <person name="Grandbois E."/>
            <person name="Grewal S."/>
            <person name="Gyaltsen K."/>
            <person name="Hafez N."/>
            <person name="Hagos B."/>
            <person name="Hall J."/>
            <person name="Henson C."/>
            <person name="Hollinger A."/>
            <person name="Honan T."/>
            <person name="Huard M.D."/>
            <person name="Hughes L."/>
            <person name="Hurhula B."/>
            <person name="Husby M.E."/>
            <person name="Kamat A."/>
            <person name="Kanga B."/>
            <person name="Kashin S."/>
            <person name="Khazanovich D."/>
            <person name="Kisner P."/>
            <person name="Lance K."/>
            <person name="Lara M."/>
            <person name="Lee W."/>
            <person name="Lennon N."/>
            <person name="Letendre F."/>
            <person name="LeVine R."/>
            <person name="Lipovsky A."/>
            <person name="Liu X."/>
            <person name="Liu J."/>
            <person name="Liu S."/>
            <person name="Lokyitsang T."/>
            <person name="Lokyitsang Y."/>
            <person name="Lubonja R."/>
            <person name="Lui A."/>
            <person name="MacDonald P."/>
            <person name="Magnisalis V."/>
            <person name="Maru K."/>
            <person name="Matthews C."/>
            <person name="McCusker W."/>
            <person name="McDonough S."/>
            <person name="Mehta T."/>
            <person name="Meldrim J."/>
            <person name="Meneus L."/>
            <person name="Mihai O."/>
            <person name="Mihalev A."/>
            <person name="Mihova T."/>
            <person name="Mittelman R."/>
            <person name="Mlenga V."/>
            <person name="Montmayeur A."/>
            <person name="Mulrain L."/>
            <person name="Navidi A."/>
            <person name="Naylor J."/>
            <person name="Negash T."/>
            <person name="Nguyen T."/>
            <person name="Nguyen N."/>
            <person name="Nicol R."/>
            <person name="Norbu C."/>
            <person name="Norbu N."/>
            <person name="Novod N."/>
            <person name="O'Neill B."/>
            <person name="Osman S."/>
            <person name="Markiewicz E."/>
            <person name="Oyono O.L."/>
            <person name="Patti C."/>
            <person name="Phunkhang P."/>
            <person name="Pierre F."/>
            <person name="Priest M."/>
            <person name="Raghuraman S."/>
            <person name="Rege F."/>
            <person name="Reyes R."/>
            <person name="Rise C."/>
            <person name="Rogov P."/>
            <person name="Ross K."/>
            <person name="Ryan E."/>
            <person name="Settipalli S."/>
            <person name="Shea T."/>
            <person name="Sherpa N."/>
            <person name="Shi L."/>
            <person name="Shih D."/>
            <person name="Sparrow T."/>
            <person name="Spaulding J."/>
            <person name="Stalker J."/>
            <person name="Stange-Thomann N."/>
            <person name="Stavropoulos S."/>
            <person name="Stone C."/>
            <person name="Strader C."/>
            <person name="Tesfaye S."/>
            <person name="Thomson T."/>
            <person name="Thoulutsang Y."/>
            <person name="Thoulutsang D."/>
            <person name="Topham K."/>
            <person name="Topping I."/>
            <person name="Tsamla T."/>
            <person name="Vassiliev H."/>
            <person name="Vo A."/>
            <person name="Wangchuk T."/>
            <person name="Wangdi T."/>
            <person name="Weiand M."/>
            <person name="Wilkinson J."/>
            <person name="Wilson A."/>
            <person name="Yadav S."/>
            <person name="Young G."/>
            <person name="Yu Q."/>
            <person name="Zembek L."/>
            <person name="Zhong D."/>
            <person name="Zimmer A."/>
            <person name="Zwirko Z."/>
            <person name="Jaffe D.B."/>
            <person name="Alvarez P."/>
            <person name="Brockman W."/>
            <person name="Butler J."/>
            <person name="Chin C."/>
            <person name="Gnerre S."/>
            <person name="Grabherr M."/>
            <person name="Kleber M."/>
            <person name="Mauceli E."/>
            <person name="MacCallum I."/>
        </authorList>
    </citation>
    <scope>NUCLEOTIDE SEQUENCE [LARGE SCALE GENOMIC DNA]</scope>
    <source>
        <strain evidence="4">Tucson 14024-0371.13</strain>
    </source>
</reference>
<dbReference type="HOGENOM" id="CLU_2690382_0_0_1"/>
<feature type="region of interest" description="Disordered" evidence="1">
    <location>
        <begin position="53"/>
        <end position="74"/>
    </location>
</feature>
<evidence type="ECO:0000256" key="2">
    <source>
        <dbReference type="SAM" id="SignalP"/>
    </source>
</evidence>
<protein>
    <recommendedName>
        <fullName evidence="5">Secreted protein</fullName>
    </recommendedName>
</protein>
<sequence length="74" mass="7613">MRLTLLALIGILCLAYVYGLEESGTPGGEQVIALHDEGLGVTSPYEQTRVARRAQHGSIGGGGGGGGEIHWGAH</sequence>
<keyword evidence="2" id="KW-0732">Signal</keyword>
<organism evidence="3 4">
    <name type="scientific">Drosophila ananassae</name>
    <name type="common">Fruit fly</name>
    <dbReference type="NCBI Taxonomy" id="7217"/>
    <lineage>
        <taxon>Eukaryota</taxon>
        <taxon>Metazoa</taxon>
        <taxon>Ecdysozoa</taxon>
        <taxon>Arthropoda</taxon>
        <taxon>Hexapoda</taxon>
        <taxon>Insecta</taxon>
        <taxon>Pterygota</taxon>
        <taxon>Neoptera</taxon>
        <taxon>Endopterygota</taxon>
        <taxon>Diptera</taxon>
        <taxon>Brachycera</taxon>
        <taxon>Muscomorpha</taxon>
        <taxon>Ephydroidea</taxon>
        <taxon>Drosophilidae</taxon>
        <taxon>Drosophila</taxon>
        <taxon>Sophophora</taxon>
    </lineage>
</organism>
<evidence type="ECO:0000313" key="4">
    <source>
        <dbReference type="Proteomes" id="UP000007801"/>
    </source>
</evidence>
<dbReference type="Proteomes" id="UP000007801">
    <property type="component" value="Unassembled WGS sequence"/>
</dbReference>
<proteinExistence type="predicted"/>
<feature type="chain" id="PRO_5002792684" description="Secreted protein" evidence="2">
    <location>
        <begin position="20"/>
        <end position="74"/>
    </location>
</feature>
<feature type="signal peptide" evidence="2">
    <location>
        <begin position="1"/>
        <end position="19"/>
    </location>
</feature>